<dbReference type="EMBL" id="JYDL01000009">
    <property type="protein sequence ID" value="KRX26025.1"/>
    <property type="molecule type" value="Genomic_DNA"/>
</dbReference>
<comment type="caution">
    <text evidence="7">The sequence shown here is derived from an EMBL/GenBank/DDBJ whole genome shotgun (WGS) entry which is preliminary data.</text>
</comment>
<keyword evidence="3 5" id="KW-1133">Transmembrane helix</keyword>
<keyword evidence="8" id="KW-1185">Reference proteome</keyword>
<feature type="domain" description="G-protein coupled receptors family 1 profile" evidence="6">
    <location>
        <begin position="37"/>
        <end position="312"/>
    </location>
</feature>
<feature type="transmembrane region" description="Helical" evidence="5">
    <location>
        <begin position="289"/>
        <end position="315"/>
    </location>
</feature>
<evidence type="ECO:0000313" key="8">
    <source>
        <dbReference type="Proteomes" id="UP000054630"/>
    </source>
</evidence>
<organism evidence="7 8">
    <name type="scientific">Trichinella nelsoni</name>
    <dbReference type="NCBI Taxonomy" id="6336"/>
    <lineage>
        <taxon>Eukaryota</taxon>
        <taxon>Metazoa</taxon>
        <taxon>Ecdysozoa</taxon>
        <taxon>Nematoda</taxon>
        <taxon>Enoplea</taxon>
        <taxon>Dorylaimia</taxon>
        <taxon>Trichinellida</taxon>
        <taxon>Trichinellidae</taxon>
        <taxon>Trichinella</taxon>
    </lineage>
</organism>
<dbReference type="CDD" id="cd14978">
    <property type="entry name" value="7tmA_FMRFamide_R-like"/>
    <property type="match status" value="1"/>
</dbReference>
<dbReference type="Proteomes" id="UP000054630">
    <property type="component" value="Unassembled WGS sequence"/>
</dbReference>
<evidence type="ECO:0000256" key="4">
    <source>
        <dbReference type="ARBA" id="ARBA00023136"/>
    </source>
</evidence>
<evidence type="ECO:0000313" key="7">
    <source>
        <dbReference type="EMBL" id="KRX26025.1"/>
    </source>
</evidence>
<reference evidence="7 8" key="1">
    <citation type="submission" date="2015-01" db="EMBL/GenBank/DDBJ databases">
        <title>Evolution of Trichinella species and genotypes.</title>
        <authorList>
            <person name="Korhonen P.K."/>
            <person name="Edoardo P."/>
            <person name="Giuseppe L.R."/>
            <person name="Gasser R.B."/>
        </authorList>
    </citation>
    <scope>NUCLEOTIDE SEQUENCE [LARGE SCALE GENOMIC DNA]</scope>
    <source>
        <strain evidence="7">ISS37</strain>
    </source>
</reference>
<feature type="transmembrane region" description="Helical" evidence="5">
    <location>
        <begin position="248"/>
        <end position="274"/>
    </location>
</feature>
<keyword evidence="4 5" id="KW-0472">Membrane</keyword>
<dbReference type="STRING" id="6336.A0A0V0SGV1"/>
<evidence type="ECO:0000256" key="3">
    <source>
        <dbReference type="ARBA" id="ARBA00022989"/>
    </source>
</evidence>
<dbReference type="OrthoDB" id="10011262at2759"/>
<keyword evidence="7" id="KW-0675">Receptor</keyword>
<gene>
    <name evidence="7" type="primary">F59B2.13</name>
    <name evidence="7" type="ORF">T07_9886</name>
</gene>
<feature type="transmembrane region" description="Helical" evidence="5">
    <location>
        <begin position="25"/>
        <end position="45"/>
    </location>
</feature>
<dbReference type="Pfam" id="PF00001">
    <property type="entry name" value="7tm_1"/>
    <property type="match status" value="1"/>
</dbReference>
<feature type="transmembrane region" description="Helical" evidence="5">
    <location>
        <begin position="57"/>
        <end position="78"/>
    </location>
</feature>
<accession>A0A0V0SGV1</accession>
<sequence length="401" mass="45275">MEVDSSCTLNYLSVVPFASVVIGRFVFPIVFVVGVIGNMLILLALKAAAVTTKTSYFLIAMAVADLCFFFCVLPNHMISFSALNKLHSFMVFYIQSKMPLTALANWFSVASIWLAIAVTFERLLAIRKPLHAKLFFKKWHLISLITFIYVASFVSISYIFFWLTPTEITVNRCNKTQTLLMLKPINETVHPTVHQYVSVSLKVAPHLTCTVPLILLVVLNSLLLYYLRQGRKMSQMVANVSPSRIIELRVTLIVVSIIGTFLICQTPSGVLYVWESMQMNASNNSRPDWFYTAVAVSNILVVCGKAINFAVYCVSSSNFRSKIKRLFTVSKFSKAHSLMYNLKNYTNTTMTQIDPESEMMLSTRRSKDSYTMTKYEVQKLNSTKSSANNHVTIAKLDLAEK</sequence>
<evidence type="ECO:0000256" key="2">
    <source>
        <dbReference type="ARBA" id="ARBA00022692"/>
    </source>
</evidence>
<evidence type="ECO:0000256" key="1">
    <source>
        <dbReference type="ARBA" id="ARBA00004370"/>
    </source>
</evidence>
<evidence type="ECO:0000256" key="5">
    <source>
        <dbReference type="SAM" id="Phobius"/>
    </source>
</evidence>
<comment type="subcellular location">
    <subcellularLocation>
        <location evidence="1">Membrane</location>
    </subcellularLocation>
</comment>
<feature type="transmembrane region" description="Helical" evidence="5">
    <location>
        <begin position="203"/>
        <end position="227"/>
    </location>
</feature>
<dbReference type="AlphaFoldDB" id="A0A0V0SGV1"/>
<dbReference type="SUPFAM" id="SSF81321">
    <property type="entry name" value="Family A G protein-coupled receptor-like"/>
    <property type="match status" value="1"/>
</dbReference>
<proteinExistence type="predicted"/>
<dbReference type="GO" id="GO:0016020">
    <property type="term" value="C:membrane"/>
    <property type="evidence" value="ECO:0007669"/>
    <property type="project" value="UniProtKB-SubCell"/>
</dbReference>
<name>A0A0V0SGV1_9BILA</name>
<evidence type="ECO:0000259" key="6">
    <source>
        <dbReference type="PROSITE" id="PS50262"/>
    </source>
</evidence>
<feature type="transmembrane region" description="Helical" evidence="5">
    <location>
        <begin position="98"/>
        <end position="120"/>
    </location>
</feature>
<dbReference type="PRINTS" id="PR00237">
    <property type="entry name" value="GPCRRHODOPSN"/>
</dbReference>
<dbReference type="GO" id="GO:0004930">
    <property type="term" value="F:G protein-coupled receptor activity"/>
    <property type="evidence" value="ECO:0007669"/>
    <property type="project" value="InterPro"/>
</dbReference>
<dbReference type="InterPro" id="IPR017452">
    <property type="entry name" value="GPCR_Rhodpsn_7TM"/>
</dbReference>
<dbReference type="InterPro" id="IPR000276">
    <property type="entry name" value="GPCR_Rhodpsn"/>
</dbReference>
<dbReference type="PROSITE" id="PS50262">
    <property type="entry name" value="G_PROTEIN_RECEP_F1_2"/>
    <property type="match status" value="1"/>
</dbReference>
<keyword evidence="2 5" id="KW-0812">Transmembrane</keyword>
<protein>
    <submittedName>
        <fullName evidence="7">Putative G-protein coupled receptor F59B2.13</fullName>
    </submittedName>
</protein>
<feature type="transmembrane region" description="Helical" evidence="5">
    <location>
        <begin position="141"/>
        <end position="161"/>
    </location>
</feature>
<dbReference type="PANTHER" id="PTHR46895">
    <property type="entry name" value="PROTEIN CBG20548-RELATED"/>
    <property type="match status" value="1"/>
</dbReference>
<dbReference type="Gene3D" id="1.20.1070.10">
    <property type="entry name" value="Rhodopsin 7-helix transmembrane proteins"/>
    <property type="match status" value="1"/>
</dbReference>